<dbReference type="PANTHER" id="PTHR20857:SF15">
    <property type="entry name" value="THIAMINE-PHOSPHATE SYNTHASE"/>
    <property type="match status" value="1"/>
</dbReference>
<accession>A0A372NLS0</accession>
<dbReference type="SUPFAM" id="SSF51391">
    <property type="entry name" value="Thiamin phosphate synthase"/>
    <property type="match status" value="1"/>
</dbReference>
<dbReference type="AlphaFoldDB" id="A0A372NLS0"/>
<keyword evidence="5" id="KW-1185">Reference proteome</keyword>
<dbReference type="Pfam" id="PF02581">
    <property type="entry name" value="TMP-TENI"/>
    <property type="match status" value="1"/>
</dbReference>
<keyword evidence="2" id="KW-0784">Thiamine biosynthesis</keyword>
<dbReference type="InterPro" id="IPR022998">
    <property type="entry name" value="ThiamineP_synth_TenI"/>
</dbReference>
<dbReference type="GO" id="GO:0009228">
    <property type="term" value="P:thiamine biosynthetic process"/>
    <property type="evidence" value="ECO:0007669"/>
    <property type="project" value="UniProtKB-KW"/>
</dbReference>
<organism evidence="4 5">
    <name type="scientific">Mucilaginibacter conchicola</name>
    <dbReference type="NCBI Taxonomy" id="2303333"/>
    <lineage>
        <taxon>Bacteria</taxon>
        <taxon>Pseudomonadati</taxon>
        <taxon>Bacteroidota</taxon>
        <taxon>Sphingobacteriia</taxon>
        <taxon>Sphingobacteriales</taxon>
        <taxon>Sphingobacteriaceae</taxon>
        <taxon>Mucilaginibacter</taxon>
    </lineage>
</organism>
<dbReference type="Gene3D" id="3.20.20.70">
    <property type="entry name" value="Aldolase class I"/>
    <property type="match status" value="1"/>
</dbReference>
<dbReference type="InterPro" id="IPR036206">
    <property type="entry name" value="ThiamineP_synth_sf"/>
</dbReference>
<evidence type="ECO:0000259" key="3">
    <source>
        <dbReference type="Pfam" id="PF02581"/>
    </source>
</evidence>
<feature type="domain" description="Thiamine phosphate synthase/TenI" evidence="3">
    <location>
        <begin position="12"/>
        <end position="194"/>
    </location>
</feature>
<dbReference type="GO" id="GO:0005737">
    <property type="term" value="C:cytoplasm"/>
    <property type="evidence" value="ECO:0007669"/>
    <property type="project" value="TreeGrafter"/>
</dbReference>
<evidence type="ECO:0000313" key="5">
    <source>
        <dbReference type="Proteomes" id="UP000264217"/>
    </source>
</evidence>
<sequence>MDGNKKNIDQGIYLVIDPGMEKPELLLKLALALKAGLAAVQIWNHWPEDADKSALIPAVSALCRAAGVPLLIGNDWELLMSSRDLDGVHFDAVPENFEEIKERVARPFLAGITCSGELSTVEWANSNGFDYISFCAIYPSSSSANCPIVSPETINTARRITGLPLFVSGGITPDNIPELKKQALFNGVAVISGIMKADDPLAATQAYKNAFTLKNDNR</sequence>
<dbReference type="GO" id="GO:0004789">
    <property type="term" value="F:thiamine-phosphate diphosphorylase activity"/>
    <property type="evidence" value="ECO:0007669"/>
    <property type="project" value="TreeGrafter"/>
</dbReference>
<dbReference type="RefSeq" id="WP_117394316.1">
    <property type="nucleotide sequence ID" value="NZ_QWDC01000010.1"/>
</dbReference>
<reference evidence="4 5" key="1">
    <citation type="submission" date="2018-08" db="EMBL/GenBank/DDBJ databases">
        <title>Mucilaginibacter sp. MYSH2.</title>
        <authorList>
            <person name="Seo T."/>
        </authorList>
    </citation>
    <scope>NUCLEOTIDE SEQUENCE [LARGE SCALE GENOMIC DNA]</scope>
    <source>
        <strain evidence="4 5">MYSH2</strain>
    </source>
</reference>
<name>A0A372NLS0_9SPHI</name>
<dbReference type="CDD" id="cd00564">
    <property type="entry name" value="TMP_TenI"/>
    <property type="match status" value="1"/>
</dbReference>
<evidence type="ECO:0000313" key="4">
    <source>
        <dbReference type="EMBL" id="RFZ89902.1"/>
    </source>
</evidence>
<dbReference type="PANTHER" id="PTHR20857">
    <property type="entry name" value="THIAMINE-PHOSPHATE PYROPHOSPHORYLASE"/>
    <property type="match status" value="1"/>
</dbReference>
<comment type="caution">
    <text evidence="4">The sequence shown here is derived from an EMBL/GenBank/DDBJ whole genome shotgun (WGS) entry which is preliminary data.</text>
</comment>
<dbReference type="EMBL" id="QWDC01000010">
    <property type="protein sequence ID" value="RFZ89902.1"/>
    <property type="molecule type" value="Genomic_DNA"/>
</dbReference>
<dbReference type="Proteomes" id="UP000264217">
    <property type="component" value="Unassembled WGS sequence"/>
</dbReference>
<gene>
    <name evidence="4" type="ORF">D0C36_24190</name>
</gene>
<evidence type="ECO:0000256" key="2">
    <source>
        <dbReference type="ARBA" id="ARBA00022977"/>
    </source>
</evidence>
<protein>
    <submittedName>
        <fullName evidence="4">Thiamine phosphate synthase</fullName>
    </submittedName>
</protein>
<dbReference type="InterPro" id="IPR013785">
    <property type="entry name" value="Aldolase_TIM"/>
</dbReference>
<dbReference type="OrthoDB" id="9810880at2"/>
<comment type="pathway">
    <text evidence="1">Cofactor biosynthesis; thiamine diphosphate biosynthesis.</text>
</comment>
<proteinExistence type="predicted"/>
<evidence type="ECO:0000256" key="1">
    <source>
        <dbReference type="ARBA" id="ARBA00004948"/>
    </source>
</evidence>